<proteinExistence type="predicted"/>
<evidence type="ECO:0000313" key="3">
    <source>
        <dbReference type="EMBL" id="GMS79759.1"/>
    </source>
</evidence>
<feature type="region of interest" description="Disordered" evidence="1">
    <location>
        <begin position="1"/>
        <end position="29"/>
    </location>
</feature>
<dbReference type="EMBL" id="BTSX01000001">
    <property type="protein sequence ID" value="GMS79759.1"/>
    <property type="molecule type" value="Genomic_DNA"/>
</dbReference>
<dbReference type="Proteomes" id="UP001432027">
    <property type="component" value="Unassembled WGS sequence"/>
</dbReference>
<dbReference type="AlphaFoldDB" id="A0AAV5SAM5"/>
<dbReference type="InterPro" id="IPR050235">
    <property type="entry name" value="CK1_Ser-Thr_kinase"/>
</dbReference>
<dbReference type="GO" id="GO:0005524">
    <property type="term" value="F:ATP binding"/>
    <property type="evidence" value="ECO:0007669"/>
    <property type="project" value="InterPro"/>
</dbReference>
<protein>
    <recommendedName>
        <fullName evidence="2">Protein kinase domain-containing protein</fullName>
    </recommendedName>
</protein>
<dbReference type="SMART" id="SM00220">
    <property type="entry name" value="S_TKc"/>
    <property type="match status" value="1"/>
</dbReference>
<keyword evidence="4" id="KW-1185">Reference proteome</keyword>
<dbReference type="SUPFAM" id="SSF56112">
    <property type="entry name" value="Protein kinase-like (PK-like)"/>
    <property type="match status" value="1"/>
</dbReference>
<accession>A0AAV5SAM5</accession>
<dbReference type="PROSITE" id="PS50011">
    <property type="entry name" value="PROTEIN_KINASE_DOM"/>
    <property type="match status" value="1"/>
</dbReference>
<dbReference type="Pfam" id="PF00069">
    <property type="entry name" value="Pkinase"/>
    <property type="match status" value="1"/>
</dbReference>
<evidence type="ECO:0000259" key="2">
    <source>
        <dbReference type="PROSITE" id="PS50011"/>
    </source>
</evidence>
<reference evidence="3" key="1">
    <citation type="submission" date="2023-10" db="EMBL/GenBank/DDBJ databases">
        <title>Genome assembly of Pristionchus species.</title>
        <authorList>
            <person name="Yoshida K."/>
            <person name="Sommer R.J."/>
        </authorList>
    </citation>
    <scope>NUCLEOTIDE SEQUENCE</scope>
    <source>
        <strain evidence="3">RS0144</strain>
    </source>
</reference>
<dbReference type="PANTHER" id="PTHR11909">
    <property type="entry name" value="CASEIN KINASE-RELATED"/>
    <property type="match status" value="1"/>
</dbReference>
<feature type="non-terminal residue" evidence="3">
    <location>
        <position position="1"/>
    </location>
</feature>
<gene>
    <name evidence="3" type="ORF">PENTCL1PPCAC_1934</name>
</gene>
<evidence type="ECO:0000313" key="4">
    <source>
        <dbReference type="Proteomes" id="UP001432027"/>
    </source>
</evidence>
<feature type="domain" description="Protein kinase" evidence="2">
    <location>
        <begin position="57"/>
        <end position="342"/>
    </location>
</feature>
<sequence length="381" mass="43522">KNGQPEKKKVEVPHGKPKQESLREPAEELNNQLSRIERRIKNREKVKLKEGDLVGKYKIIDIIGPDSGINEIYVVQHEETQDVHCLKIETRAEKFPILKTELFILLEIRKKADVKHFCKVYDRGQEERFNYIVLTLAGPSLRNLRRDMPNKKLSLGCGLSVGKQCLQALEELHRIGFVHRDVGPSNFCCGRREFEEERKIYFVDFAFCHQYRDSITGALKRPRLKPTRYIGSSRHAPRAAYLGMELSRADDLESWFYMFVELIKGGLPWMTFTDSTEIYKYQRKCRTGLEKHEMLGGLPRQLEIIMNLIDRLSYYDDPDYGAIYTLIDEAMTRNNVQEHPYDWEVKPGEAAAADAAAALAAAEGVAPPPAAAAAPSAEPAK</sequence>
<name>A0AAV5SAM5_9BILA</name>
<feature type="compositionally biased region" description="Basic and acidic residues" evidence="1">
    <location>
        <begin position="1"/>
        <end position="26"/>
    </location>
</feature>
<dbReference type="Gene3D" id="1.10.510.10">
    <property type="entry name" value="Transferase(Phosphotransferase) domain 1"/>
    <property type="match status" value="1"/>
</dbReference>
<dbReference type="InterPro" id="IPR000719">
    <property type="entry name" value="Prot_kinase_dom"/>
</dbReference>
<evidence type="ECO:0000256" key="1">
    <source>
        <dbReference type="SAM" id="MobiDB-lite"/>
    </source>
</evidence>
<dbReference type="InterPro" id="IPR011009">
    <property type="entry name" value="Kinase-like_dom_sf"/>
</dbReference>
<comment type="caution">
    <text evidence="3">The sequence shown here is derived from an EMBL/GenBank/DDBJ whole genome shotgun (WGS) entry which is preliminary data.</text>
</comment>
<dbReference type="GO" id="GO:0004672">
    <property type="term" value="F:protein kinase activity"/>
    <property type="evidence" value="ECO:0007669"/>
    <property type="project" value="InterPro"/>
</dbReference>
<organism evidence="3 4">
    <name type="scientific">Pristionchus entomophagus</name>
    <dbReference type="NCBI Taxonomy" id="358040"/>
    <lineage>
        <taxon>Eukaryota</taxon>
        <taxon>Metazoa</taxon>
        <taxon>Ecdysozoa</taxon>
        <taxon>Nematoda</taxon>
        <taxon>Chromadorea</taxon>
        <taxon>Rhabditida</taxon>
        <taxon>Rhabditina</taxon>
        <taxon>Diplogasteromorpha</taxon>
        <taxon>Diplogasteroidea</taxon>
        <taxon>Neodiplogasteridae</taxon>
        <taxon>Pristionchus</taxon>
    </lineage>
</organism>